<evidence type="ECO:0000313" key="2">
    <source>
        <dbReference type="EMBL" id="SOD80659.1"/>
    </source>
</evidence>
<dbReference type="OrthoDB" id="5734556at2"/>
<organism evidence="2 3">
    <name type="scientific">Spirosoma fluviale</name>
    <dbReference type="NCBI Taxonomy" id="1597977"/>
    <lineage>
        <taxon>Bacteria</taxon>
        <taxon>Pseudomonadati</taxon>
        <taxon>Bacteroidota</taxon>
        <taxon>Cytophagia</taxon>
        <taxon>Cytophagales</taxon>
        <taxon>Cytophagaceae</taxon>
        <taxon>Spirosoma</taxon>
    </lineage>
</organism>
<evidence type="ECO:0000313" key="3">
    <source>
        <dbReference type="Proteomes" id="UP000219452"/>
    </source>
</evidence>
<proteinExistence type="predicted"/>
<reference evidence="3" key="1">
    <citation type="submission" date="2017-09" db="EMBL/GenBank/DDBJ databases">
        <authorList>
            <person name="Varghese N."/>
            <person name="Submissions S."/>
        </authorList>
    </citation>
    <scope>NUCLEOTIDE SEQUENCE [LARGE SCALE GENOMIC DNA]</scope>
    <source>
        <strain evidence="3">DSM 29961</strain>
    </source>
</reference>
<dbReference type="GO" id="GO:0008289">
    <property type="term" value="F:lipid binding"/>
    <property type="evidence" value="ECO:0007669"/>
    <property type="project" value="InterPro"/>
</dbReference>
<dbReference type="RefSeq" id="WP_097125143.1">
    <property type="nucleotide sequence ID" value="NZ_OCNH01000001.1"/>
</dbReference>
<feature type="domain" description="START" evidence="1">
    <location>
        <begin position="28"/>
        <end position="187"/>
    </location>
</feature>
<evidence type="ECO:0000259" key="1">
    <source>
        <dbReference type="PROSITE" id="PS50848"/>
    </source>
</evidence>
<dbReference type="PIRSF" id="PIRSF039033">
    <property type="entry name" value="START_dom"/>
    <property type="match status" value="1"/>
</dbReference>
<dbReference type="SUPFAM" id="SSF55961">
    <property type="entry name" value="Bet v1-like"/>
    <property type="match status" value="1"/>
</dbReference>
<dbReference type="GO" id="GO:0005737">
    <property type="term" value="C:cytoplasm"/>
    <property type="evidence" value="ECO:0007669"/>
    <property type="project" value="UniProtKB-ARBA"/>
</dbReference>
<accession>A0A286FCF5</accession>
<dbReference type="EMBL" id="OCNH01000001">
    <property type="protein sequence ID" value="SOD80659.1"/>
    <property type="molecule type" value="Genomic_DNA"/>
</dbReference>
<keyword evidence="3" id="KW-1185">Reference proteome</keyword>
<dbReference type="InterPro" id="IPR028347">
    <property type="entry name" value="START_dom_prot"/>
</dbReference>
<dbReference type="AlphaFoldDB" id="A0A286FCF5"/>
<dbReference type="InterPro" id="IPR051213">
    <property type="entry name" value="START_lipid_transfer"/>
</dbReference>
<dbReference type="PANTHER" id="PTHR19308">
    <property type="entry name" value="PHOSPHATIDYLCHOLINE TRANSFER PROTEIN"/>
    <property type="match status" value="1"/>
</dbReference>
<gene>
    <name evidence="2" type="ORF">SAMN06269250_1512</name>
</gene>
<dbReference type="PANTHER" id="PTHR19308:SF14">
    <property type="entry name" value="START DOMAIN-CONTAINING PROTEIN"/>
    <property type="match status" value="1"/>
</dbReference>
<dbReference type="Proteomes" id="UP000219452">
    <property type="component" value="Unassembled WGS sequence"/>
</dbReference>
<dbReference type="Gene3D" id="3.30.530.20">
    <property type="match status" value="1"/>
</dbReference>
<dbReference type="PROSITE" id="PS50848">
    <property type="entry name" value="START"/>
    <property type="match status" value="1"/>
</dbReference>
<dbReference type="InterPro" id="IPR002913">
    <property type="entry name" value="START_lipid-bd_dom"/>
</dbReference>
<protein>
    <submittedName>
        <fullName evidence="2">START domain-containing protein</fullName>
    </submittedName>
</protein>
<dbReference type="Pfam" id="PF01852">
    <property type="entry name" value="START"/>
    <property type="match status" value="1"/>
</dbReference>
<sequence>MKLVQLSCYLTLVFSSFTISIKAVYGQDKEGWRLAKDKDQILVYTREVPGSRSTELKVECTMPGTQSHLVALLSDIANYKNVMYKTKSAQLVKRISETELVYHVVTALPWPVSDRDMSVQLTFEQDPNTKVVQVKGVGVPNMVATRPNTVRIADWLAIWKIRPIAKQRIHVTYTCRVDPGGDIPAWLDHMAAANSAYQSFMLIRNSVTLPRYQGKSFAFLNQ</sequence>
<dbReference type="InterPro" id="IPR023393">
    <property type="entry name" value="START-like_dom_sf"/>
</dbReference>
<name>A0A286FCF5_9BACT</name>